<feature type="active site" description="Charge relay system" evidence="14">
    <location>
        <position position="236"/>
    </location>
</feature>
<evidence type="ECO:0000256" key="1">
    <source>
        <dbReference type="ARBA" id="ARBA00001772"/>
    </source>
</evidence>
<dbReference type="PANTHER" id="PTHR22939:SF130">
    <property type="entry name" value="PERIPLASMIC SERINE ENDOPROTEASE DEGP-LIKE-RELATED"/>
    <property type="match status" value="1"/>
</dbReference>
<sequence length="511" mass="54319">MRLAPLALAAVLALPFAVAPPAAVTAQQITPQIPPPGAPSSFAPLAQRLLPAVVNIQTTQASGQARAGRDAPEVPQAPPGSPFEEFFRDFLERNRPQGPGQPGRPQPPTRRGQSLGSGFIIDASGIVVTNNHVIEGADEINVVLQDNTTIRAELLGADPRTDLAVLRVRHSGPLPAVPFGDSDTAQVGDWVVAIGNPFGLGGSVTAGIVSARGRDIRQGLYDDFIQTDAAINRGNSGGPLFNLQGEVVGINTAIYSPSGGSIGIGFSIPSNLAKNIVAQLRDDGRVRRGWLGVNIQQVTDEIAESLGLRNGARGALVARAQEGGPAAAGGIQAGDVILRFNNQDVREMRNLPRIVAETQVGTRVPVVVWRDGRERTVEITVAELPSDQQQAAVQPGQQAPRQQQTELSGLGLRIAPITPELRERFSLRAESRGVVITEVSPGSPAAERELRPGDVIVEVQQERVGTPEEVQERLERLRRQNRATALLLIESAQGQRWVPLRLNAPQRGAPG</sequence>
<dbReference type="PRINTS" id="PR00834">
    <property type="entry name" value="PROTEASES2C"/>
</dbReference>
<evidence type="ECO:0000256" key="11">
    <source>
        <dbReference type="ARBA" id="ARBA00022825"/>
    </source>
</evidence>
<dbReference type="PROSITE" id="PS50106">
    <property type="entry name" value="PDZ"/>
    <property type="match status" value="2"/>
</dbReference>
<comment type="subcellular location">
    <subcellularLocation>
        <location evidence="2">Periplasm</location>
    </subcellularLocation>
</comment>
<dbReference type="InterPro" id="IPR009003">
    <property type="entry name" value="Peptidase_S1_PA"/>
</dbReference>
<dbReference type="Gene3D" id="2.30.42.10">
    <property type="match status" value="2"/>
</dbReference>
<evidence type="ECO:0000256" key="2">
    <source>
        <dbReference type="ARBA" id="ARBA00004418"/>
    </source>
</evidence>
<dbReference type="Proteomes" id="UP000245765">
    <property type="component" value="Unassembled WGS sequence"/>
</dbReference>
<dbReference type="RefSeq" id="WP_109870315.1">
    <property type="nucleotide sequence ID" value="NZ_QGNA01000002.1"/>
</dbReference>
<dbReference type="NCBIfam" id="TIGR02037">
    <property type="entry name" value="degP_htrA_DO"/>
    <property type="match status" value="1"/>
</dbReference>
<feature type="binding site" evidence="15">
    <location>
        <position position="132"/>
    </location>
    <ligand>
        <name>substrate</name>
    </ligand>
</feature>
<dbReference type="CDD" id="cd10839">
    <property type="entry name" value="cpPDZ1_DegP-like"/>
    <property type="match status" value="1"/>
</dbReference>
<keyword evidence="7 17" id="KW-0732">Signal</keyword>
<proteinExistence type="inferred from homology"/>
<evidence type="ECO:0000256" key="10">
    <source>
        <dbReference type="ARBA" id="ARBA00022801"/>
    </source>
</evidence>
<feature type="chain" id="PRO_5038612626" description="Probable periplasmic serine endoprotease DegP-like" evidence="17">
    <location>
        <begin position="20"/>
        <end position="511"/>
    </location>
</feature>
<evidence type="ECO:0000256" key="15">
    <source>
        <dbReference type="PIRSR" id="PIRSR611782-2"/>
    </source>
</evidence>
<protein>
    <recommendedName>
        <fullName evidence="5">Probable periplasmic serine endoprotease DegP-like</fullName>
        <ecNumber evidence="4">3.4.21.107</ecNumber>
    </recommendedName>
    <alternativeName>
        <fullName evidence="13">Protease Do</fullName>
    </alternativeName>
</protein>
<comment type="caution">
    <text evidence="19">The sequence shown here is derived from an EMBL/GenBank/DDBJ whole genome shotgun (WGS) entry which is preliminary data.</text>
</comment>
<evidence type="ECO:0000256" key="7">
    <source>
        <dbReference type="ARBA" id="ARBA00022729"/>
    </source>
</evidence>
<feature type="binding site" evidence="15">
    <location>
        <position position="162"/>
    </location>
    <ligand>
        <name>substrate</name>
    </ligand>
</feature>
<dbReference type="EMBL" id="QGNA01000002">
    <property type="protein sequence ID" value="PWS37206.1"/>
    <property type="molecule type" value="Genomic_DNA"/>
</dbReference>
<evidence type="ECO:0000256" key="4">
    <source>
        <dbReference type="ARBA" id="ARBA00013035"/>
    </source>
</evidence>
<dbReference type="FunFam" id="2.40.10.120:FF:000007">
    <property type="entry name" value="Periplasmic serine endoprotease DegP-like"/>
    <property type="match status" value="1"/>
</dbReference>
<name>A0A317FI34_9PROT</name>
<dbReference type="Pfam" id="PF17820">
    <property type="entry name" value="PDZ_6"/>
    <property type="match status" value="1"/>
</dbReference>
<feature type="domain" description="PDZ" evidence="18">
    <location>
        <begin position="390"/>
        <end position="492"/>
    </location>
</feature>
<feature type="domain" description="PDZ" evidence="18">
    <location>
        <begin position="275"/>
        <end position="372"/>
    </location>
</feature>
<dbReference type="InterPro" id="IPR011782">
    <property type="entry name" value="Pept_S1C_Do"/>
</dbReference>
<dbReference type="SUPFAM" id="SSF50494">
    <property type="entry name" value="Trypsin-like serine proteases"/>
    <property type="match status" value="1"/>
</dbReference>
<gene>
    <name evidence="19" type="ORF">DFH01_10110</name>
</gene>
<dbReference type="OrthoDB" id="9758917at2"/>
<dbReference type="Pfam" id="PF13180">
    <property type="entry name" value="PDZ_2"/>
    <property type="match status" value="1"/>
</dbReference>
<feature type="compositionally biased region" description="Basic and acidic residues" evidence="16">
    <location>
        <begin position="85"/>
        <end position="95"/>
    </location>
</feature>
<dbReference type="InterPro" id="IPR001940">
    <property type="entry name" value="Peptidase_S1C"/>
</dbReference>
<evidence type="ECO:0000256" key="16">
    <source>
        <dbReference type="SAM" id="MobiDB-lite"/>
    </source>
</evidence>
<evidence type="ECO:0000256" key="5">
    <source>
        <dbReference type="ARBA" id="ARBA00013958"/>
    </source>
</evidence>
<keyword evidence="8" id="KW-0677">Repeat</keyword>
<dbReference type="PANTHER" id="PTHR22939">
    <property type="entry name" value="SERINE PROTEASE FAMILY S1C HTRA-RELATED"/>
    <property type="match status" value="1"/>
</dbReference>
<keyword evidence="12" id="KW-0346">Stress response</keyword>
<feature type="region of interest" description="Disordered" evidence="16">
    <location>
        <begin position="60"/>
        <end position="116"/>
    </location>
</feature>
<dbReference type="Pfam" id="PF13365">
    <property type="entry name" value="Trypsin_2"/>
    <property type="match status" value="1"/>
</dbReference>
<reference evidence="20" key="1">
    <citation type="submission" date="2018-05" db="EMBL/GenBank/DDBJ databases">
        <authorList>
            <person name="Du Z."/>
            <person name="Wang X."/>
        </authorList>
    </citation>
    <scope>NUCLEOTIDE SEQUENCE [LARGE SCALE GENOMIC DNA]</scope>
    <source>
        <strain evidence="20">CQN31</strain>
    </source>
</reference>
<dbReference type="AlphaFoldDB" id="A0A317FI34"/>
<keyword evidence="11" id="KW-0720">Serine protease</keyword>
<feature type="signal peptide" evidence="17">
    <location>
        <begin position="1"/>
        <end position="19"/>
    </location>
</feature>
<evidence type="ECO:0000256" key="13">
    <source>
        <dbReference type="ARBA" id="ARBA00032850"/>
    </source>
</evidence>
<keyword evidence="6 19" id="KW-0645">Protease</keyword>
<evidence type="ECO:0000256" key="8">
    <source>
        <dbReference type="ARBA" id="ARBA00022737"/>
    </source>
</evidence>
<keyword evidence="10" id="KW-0378">Hydrolase</keyword>
<evidence type="ECO:0000313" key="19">
    <source>
        <dbReference type="EMBL" id="PWS37206.1"/>
    </source>
</evidence>
<dbReference type="Gene3D" id="2.40.10.120">
    <property type="match status" value="1"/>
</dbReference>
<dbReference type="InterPro" id="IPR036034">
    <property type="entry name" value="PDZ_sf"/>
</dbReference>
<feature type="binding site" evidence="15">
    <location>
        <begin position="234"/>
        <end position="236"/>
    </location>
    <ligand>
        <name>substrate</name>
    </ligand>
</feature>
<evidence type="ECO:0000313" key="20">
    <source>
        <dbReference type="Proteomes" id="UP000245765"/>
    </source>
</evidence>
<dbReference type="SMART" id="SM00228">
    <property type="entry name" value="PDZ"/>
    <property type="match status" value="2"/>
</dbReference>
<accession>A0A317FI34</accession>
<evidence type="ECO:0000256" key="14">
    <source>
        <dbReference type="PIRSR" id="PIRSR611782-1"/>
    </source>
</evidence>
<dbReference type="GO" id="GO:0006508">
    <property type="term" value="P:proteolysis"/>
    <property type="evidence" value="ECO:0007669"/>
    <property type="project" value="UniProtKB-KW"/>
</dbReference>
<evidence type="ECO:0000256" key="12">
    <source>
        <dbReference type="ARBA" id="ARBA00023016"/>
    </source>
</evidence>
<dbReference type="EC" id="3.4.21.107" evidence="4"/>
<evidence type="ECO:0000259" key="18">
    <source>
        <dbReference type="PROSITE" id="PS50106"/>
    </source>
</evidence>
<feature type="active site" description="Charge relay system" evidence="14">
    <location>
        <position position="162"/>
    </location>
</feature>
<dbReference type="InterPro" id="IPR001478">
    <property type="entry name" value="PDZ"/>
</dbReference>
<dbReference type="InterPro" id="IPR041489">
    <property type="entry name" value="PDZ_6"/>
</dbReference>
<feature type="active site" description="Charge relay system" evidence="14">
    <location>
        <position position="132"/>
    </location>
</feature>
<dbReference type="GO" id="GO:0042597">
    <property type="term" value="C:periplasmic space"/>
    <property type="evidence" value="ECO:0007669"/>
    <property type="project" value="UniProtKB-SubCell"/>
</dbReference>
<evidence type="ECO:0000256" key="3">
    <source>
        <dbReference type="ARBA" id="ARBA00010541"/>
    </source>
</evidence>
<evidence type="ECO:0000256" key="6">
    <source>
        <dbReference type="ARBA" id="ARBA00022670"/>
    </source>
</evidence>
<dbReference type="SUPFAM" id="SSF50156">
    <property type="entry name" value="PDZ domain-like"/>
    <property type="match status" value="2"/>
</dbReference>
<evidence type="ECO:0000256" key="17">
    <source>
        <dbReference type="SAM" id="SignalP"/>
    </source>
</evidence>
<comment type="similarity">
    <text evidence="3">Belongs to the peptidase S1C family.</text>
</comment>
<keyword evidence="20" id="KW-1185">Reference proteome</keyword>
<evidence type="ECO:0000256" key="9">
    <source>
        <dbReference type="ARBA" id="ARBA00022764"/>
    </source>
</evidence>
<dbReference type="GO" id="GO:0004252">
    <property type="term" value="F:serine-type endopeptidase activity"/>
    <property type="evidence" value="ECO:0007669"/>
    <property type="project" value="InterPro"/>
</dbReference>
<organism evidence="19 20">
    <name type="scientific">Falsiroseomonas bella</name>
    <dbReference type="NCBI Taxonomy" id="2184016"/>
    <lineage>
        <taxon>Bacteria</taxon>
        <taxon>Pseudomonadati</taxon>
        <taxon>Pseudomonadota</taxon>
        <taxon>Alphaproteobacteria</taxon>
        <taxon>Acetobacterales</taxon>
        <taxon>Roseomonadaceae</taxon>
        <taxon>Falsiroseomonas</taxon>
    </lineage>
</organism>
<keyword evidence="9" id="KW-0574">Periplasm</keyword>
<comment type="catalytic activity">
    <reaction evidence="1">
        <text>Acts on substrates that are at least partially unfolded. The cleavage site P1 residue is normally between a pair of hydrophobic residues, such as Val-|-Val.</text>
        <dbReference type="EC" id="3.4.21.107"/>
    </reaction>
</comment>